<evidence type="ECO:0000313" key="2">
    <source>
        <dbReference type="EMBL" id="KAF7684155.1"/>
    </source>
</evidence>
<proteinExistence type="predicted"/>
<reference evidence="2 3" key="1">
    <citation type="submission" date="2019-01" db="EMBL/GenBank/DDBJ databases">
        <title>Genomes sequencing and comparative genomics of infectious freshwater microsporidia, Cucumispora dikerogammari and Thelohania contejeani.</title>
        <authorList>
            <person name="Cormier A."/>
            <person name="Giraud I."/>
            <person name="Wattier R."/>
            <person name="Teixeira M."/>
            <person name="Grandjean F."/>
            <person name="Rigaud T."/>
            <person name="Cordaux R."/>
        </authorList>
    </citation>
    <scope>NUCLEOTIDE SEQUENCE [LARGE SCALE GENOMIC DNA]</scope>
    <source>
        <strain evidence="2">T1</strain>
        <tissue evidence="2">Spores</tissue>
    </source>
</reference>
<organism evidence="2 3">
    <name type="scientific">Astathelohania contejeani</name>
    <dbReference type="NCBI Taxonomy" id="164912"/>
    <lineage>
        <taxon>Eukaryota</taxon>
        <taxon>Fungi</taxon>
        <taxon>Fungi incertae sedis</taxon>
        <taxon>Microsporidia</taxon>
        <taxon>Astathelohaniidae</taxon>
        <taxon>Astathelohania</taxon>
    </lineage>
</organism>
<evidence type="ECO:0000256" key="1">
    <source>
        <dbReference type="SAM" id="Phobius"/>
    </source>
</evidence>
<dbReference type="Proteomes" id="UP001516464">
    <property type="component" value="Unassembled WGS sequence"/>
</dbReference>
<keyword evidence="3" id="KW-1185">Reference proteome</keyword>
<dbReference type="EMBL" id="SBIQ01000026">
    <property type="protein sequence ID" value="KAF7684155.1"/>
    <property type="molecule type" value="Genomic_DNA"/>
</dbReference>
<keyword evidence="1" id="KW-1133">Transmembrane helix</keyword>
<name>A0ABQ7I181_9MICR</name>
<keyword evidence="1" id="KW-0472">Membrane</keyword>
<comment type="caution">
    <text evidence="2">The sequence shown here is derived from an EMBL/GenBank/DDBJ whole genome shotgun (WGS) entry which is preliminary data.</text>
</comment>
<evidence type="ECO:0000313" key="3">
    <source>
        <dbReference type="Proteomes" id="UP001516464"/>
    </source>
</evidence>
<feature type="transmembrane region" description="Helical" evidence="1">
    <location>
        <begin position="29"/>
        <end position="49"/>
    </location>
</feature>
<keyword evidence="1" id="KW-0812">Transmembrane</keyword>
<gene>
    <name evidence="2" type="ORF">TCON_0650</name>
</gene>
<accession>A0ABQ7I181</accession>
<sequence>MFPGGFVTMCSPAIWFKAESISLLTFTSGIFRVPLNSVIVGFYSIYLILSSWYTDETRSKLGCCSWTLTLLLLPVGDELSNKLSGLLSEPPLKFFFPILTERISSLFSATSRHSTKPFLYCFENVSRPTLYVKSTERRIVLRLSSEKQIRAARQKFDCWSL</sequence>
<protein>
    <submittedName>
        <fullName evidence="2">Uncharacterized protein</fullName>
    </submittedName>
</protein>